<protein>
    <submittedName>
        <fullName evidence="5">DgyrCDS8095</fullName>
    </submittedName>
</protein>
<evidence type="ECO:0000313" key="5">
    <source>
        <dbReference type="EMBL" id="CAD5119488.1"/>
    </source>
</evidence>
<organism evidence="5 6">
    <name type="scientific">Dimorphilus gyrociliatus</name>
    <dbReference type="NCBI Taxonomy" id="2664684"/>
    <lineage>
        <taxon>Eukaryota</taxon>
        <taxon>Metazoa</taxon>
        <taxon>Spiralia</taxon>
        <taxon>Lophotrochozoa</taxon>
        <taxon>Annelida</taxon>
        <taxon>Polychaeta</taxon>
        <taxon>Polychaeta incertae sedis</taxon>
        <taxon>Dinophilidae</taxon>
        <taxon>Dimorphilus</taxon>
    </lineage>
</organism>
<feature type="domain" description="GS catalytic" evidence="4">
    <location>
        <begin position="100"/>
        <end position="428"/>
    </location>
</feature>
<evidence type="ECO:0000256" key="3">
    <source>
        <dbReference type="RuleBase" id="RU000384"/>
    </source>
</evidence>
<gene>
    <name evidence="5" type="ORF">DGYR_LOCUS7725</name>
</gene>
<dbReference type="InterPro" id="IPR008146">
    <property type="entry name" value="Gln_synth_cat_dom"/>
</dbReference>
<dbReference type="PANTHER" id="PTHR43785">
    <property type="entry name" value="GAMMA-GLUTAMYLPUTRESCINE SYNTHETASE"/>
    <property type="match status" value="1"/>
</dbReference>
<accession>A0A7I8VVF5</accession>
<dbReference type="SUPFAM" id="SSF55931">
    <property type="entry name" value="Glutamine synthetase/guanido kinase"/>
    <property type="match status" value="1"/>
</dbReference>
<name>A0A7I8VVF5_9ANNE</name>
<dbReference type="Pfam" id="PF00120">
    <property type="entry name" value="Gln-synt_C"/>
    <property type="match status" value="1"/>
</dbReference>
<dbReference type="SMART" id="SM01230">
    <property type="entry name" value="Gln-synt_C"/>
    <property type="match status" value="1"/>
</dbReference>
<comment type="caution">
    <text evidence="5">The sequence shown here is derived from an EMBL/GenBank/DDBJ whole genome shotgun (WGS) entry which is preliminary data.</text>
</comment>
<comment type="similarity">
    <text evidence="2 3">Belongs to the glutamine synthetase family.</text>
</comment>
<dbReference type="AlphaFoldDB" id="A0A7I8VVF5"/>
<dbReference type="EMBL" id="CAJFCJ010000010">
    <property type="protein sequence ID" value="CAD5119488.1"/>
    <property type="molecule type" value="Genomic_DNA"/>
</dbReference>
<dbReference type="PROSITE" id="PS51987">
    <property type="entry name" value="GS_CATALYTIC"/>
    <property type="match status" value="1"/>
</dbReference>
<dbReference type="InterPro" id="IPR036651">
    <property type="entry name" value="Gln_synt_N_sf"/>
</dbReference>
<evidence type="ECO:0000256" key="2">
    <source>
        <dbReference type="PROSITE-ProRule" id="PRU01331"/>
    </source>
</evidence>
<dbReference type="InterPro" id="IPR014746">
    <property type="entry name" value="Gln_synth/guanido_kin_cat_dom"/>
</dbReference>
<dbReference type="OrthoDB" id="77835at2759"/>
<dbReference type="Proteomes" id="UP000549394">
    <property type="component" value="Unassembled WGS sequence"/>
</dbReference>
<sequence>MSSIDLEETAKKLGIDYFLVSYSPLNADSRCSLIPKKAIKMVQDKGCGMPAAMFFKSSPAEPEMVIKPDPSTLIQLPWKPNFGWLSSDLYMYNKPYEQCPRDCLKRQIQDAQSMGYFMKSGIEPEFMLLTKDGKRLYDECDMQQPMSLQDPHSTLRHSNFLCELADCMEKIGWNPYEIDHESSCCQYEINFDYVDCLKMSDRQMFMKFMIKQLAEIHGVKASFMAVPLPEVLCANGLHTNISLWNSNSTKNLFEDDTDEIGLSSLGYNFIGGLLNNIESACALYCSTVNSYKRLNRGVWCPNKISWGGNNRSVLIRVPVSDRIELRLPDAAANPYLMHAAILSTGLDGIKNKTDPGPRVDFDVQNYSGQFKKVPMSLDAALNKLESNEFLRESLGQGIIDGFLHMKRKEWDSFMSQITQWEINYYSNI</sequence>
<keyword evidence="1" id="KW-0436">Ligase</keyword>
<reference evidence="5 6" key="1">
    <citation type="submission" date="2020-08" db="EMBL/GenBank/DDBJ databases">
        <authorList>
            <person name="Hejnol A."/>
        </authorList>
    </citation>
    <scope>NUCLEOTIDE SEQUENCE [LARGE SCALE GENOMIC DNA]</scope>
</reference>
<dbReference type="GO" id="GO:0006542">
    <property type="term" value="P:glutamine biosynthetic process"/>
    <property type="evidence" value="ECO:0007669"/>
    <property type="project" value="InterPro"/>
</dbReference>
<proteinExistence type="inferred from homology"/>
<evidence type="ECO:0000313" key="6">
    <source>
        <dbReference type="Proteomes" id="UP000549394"/>
    </source>
</evidence>
<dbReference type="Gene3D" id="3.10.20.70">
    <property type="entry name" value="Glutamine synthetase, N-terminal domain"/>
    <property type="match status" value="1"/>
</dbReference>
<dbReference type="Gene3D" id="3.30.590.10">
    <property type="entry name" value="Glutamine synthetase/guanido kinase, catalytic domain"/>
    <property type="match status" value="1"/>
</dbReference>
<keyword evidence="6" id="KW-1185">Reference proteome</keyword>
<evidence type="ECO:0000259" key="4">
    <source>
        <dbReference type="PROSITE" id="PS51987"/>
    </source>
</evidence>
<dbReference type="GO" id="GO:0004356">
    <property type="term" value="F:glutamine synthetase activity"/>
    <property type="evidence" value="ECO:0007669"/>
    <property type="project" value="InterPro"/>
</dbReference>
<dbReference type="PANTHER" id="PTHR43785:SF14">
    <property type="entry name" value="GLUTAMINE SYNTHETASE"/>
    <property type="match status" value="1"/>
</dbReference>
<evidence type="ECO:0000256" key="1">
    <source>
        <dbReference type="ARBA" id="ARBA00022598"/>
    </source>
</evidence>
<dbReference type="SUPFAM" id="SSF54368">
    <property type="entry name" value="Glutamine synthetase, N-terminal domain"/>
    <property type="match status" value="1"/>
</dbReference>